<dbReference type="AlphaFoldDB" id="A0A9D3YZJ5"/>
<proteinExistence type="predicted"/>
<keyword evidence="3" id="KW-1185">Reference proteome</keyword>
<evidence type="ECO:0000256" key="1">
    <source>
        <dbReference type="SAM" id="MobiDB-lite"/>
    </source>
</evidence>
<organism evidence="2 3">
    <name type="scientific">Dreissena polymorpha</name>
    <name type="common">Zebra mussel</name>
    <name type="synonym">Mytilus polymorpha</name>
    <dbReference type="NCBI Taxonomy" id="45954"/>
    <lineage>
        <taxon>Eukaryota</taxon>
        <taxon>Metazoa</taxon>
        <taxon>Spiralia</taxon>
        <taxon>Lophotrochozoa</taxon>
        <taxon>Mollusca</taxon>
        <taxon>Bivalvia</taxon>
        <taxon>Autobranchia</taxon>
        <taxon>Heteroconchia</taxon>
        <taxon>Euheterodonta</taxon>
        <taxon>Imparidentia</taxon>
        <taxon>Neoheterodontei</taxon>
        <taxon>Myida</taxon>
        <taxon>Dreissenoidea</taxon>
        <taxon>Dreissenidae</taxon>
        <taxon>Dreissena</taxon>
    </lineage>
</organism>
<reference evidence="2" key="1">
    <citation type="journal article" date="2019" name="bioRxiv">
        <title>The Genome of the Zebra Mussel, Dreissena polymorpha: A Resource for Invasive Species Research.</title>
        <authorList>
            <person name="McCartney M.A."/>
            <person name="Auch B."/>
            <person name="Kono T."/>
            <person name="Mallez S."/>
            <person name="Zhang Y."/>
            <person name="Obille A."/>
            <person name="Becker A."/>
            <person name="Abrahante J.E."/>
            <person name="Garbe J."/>
            <person name="Badalamenti J.P."/>
            <person name="Herman A."/>
            <person name="Mangelson H."/>
            <person name="Liachko I."/>
            <person name="Sullivan S."/>
            <person name="Sone E.D."/>
            <person name="Koren S."/>
            <person name="Silverstein K.A.T."/>
            <person name="Beckman K.B."/>
            <person name="Gohl D.M."/>
        </authorList>
    </citation>
    <scope>NUCLEOTIDE SEQUENCE</scope>
    <source>
        <strain evidence="2">Duluth1</strain>
        <tissue evidence="2">Whole animal</tissue>
    </source>
</reference>
<sequence length="418" mass="47762">MDNEDSAVPQNQPEVHSKIKIFDIKEARLLRKKLKMEEKGRKINNYELAPVKVNSGGSGGGEQEEVVEVRNYSLNENENMKKKLRSTEKEPFEIIESNGGTKLVLNTGTYELLKFASKKYFSYNSLNYKYLCKSANDRKSNGVELCYKVADELNHLYMFNMYHTTSLCLINGRNVAHFFGIDLPNILLIMKTDIQTNNKSISEINEYMKQQILSYLERKNPERPSPKISVAHGVDEPHTLLDSNIKQDSRKEENDTQVEENVPRVEENAQLVKEQDSRTEEYASRVVDNGSRIVENKANTNIEIETEAEDELTENTETDLEVESEASFAIDCATQKDSEENAILKEMKRMNELLLTTKFQLNNFQQETTLQLSQLRDEIASVKITISLANQLSTDKVQTVSQSTDKLSKEYGRTVGTK</sequence>
<feature type="compositionally biased region" description="Basic and acidic residues" evidence="1">
    <location>
        <begin position="236"/>
        <end position="254"/>
    </location>
</feature>
<protein>
    <submittedName>
        <fullName evidence="2">Uncharacterized protein</fullName>
    </submittedName>
</protein>
<comment type="caution">
    <text evidence="2">The sequence shown here is derived from an EMBL/GenBank/DDBJ whole genome shotgun (WGS) entry which is preliminary data.</text>
</comment>
<evidence type="ECO:0000313" key="2">
    <source>
        <dbReference type="EMBL" id="KAH3709177.1"/>
    </source>
</evidence>
<dbReference type="EMBL" id="JAIWYP010000014">
    <property type="protein sequence ID" value="KAH3709177.1"/>
    <property type="molecule type" value="Genomic_DNA"/>
</dbReference>
<name>A0A9D3YZJ5_DREPO</name>
<gene>
    <name evidence="2" type="ORF">DPMN_068639</name>
</gene>
<accession>A0A9D3YZJ5</accession>
<dbReference type="Proteomes" id="UP000828390">
    <property type="component" value="Unassembled WGS sequence"/>
</dbReference>
<feature type="region of interest" description="Disordered" evidence="1">
    <location>
        <begin position="236"/>
        <end position="261"/>
    </location>
</feature>
<evidence type="ECO:0000313" key="3">
    <source>
        <dbReference type="Proteomes" id="UP000828390"/>
    </source>
</evidence>
<reference evidence="2" key="2">
    <citation type="submission" date="2020-11" db="EMBL/GenBank/DDBJ databases">
        <authorList>
            <person name="McCartney M.A."/>
            <person name="Auch B."/>
            <person name="Kono T."/>
            <person name="Mallez S."/>
            <person name="Becker A."/>
            <person name="Gohl D.M."/>
            <person name="Silverstein K.A.T."/>
            <person name="Koren S."/>
            <person name="Bechman K.B."/>
            <person name="Herman A."/>
            <person name="Abrahante J.E."/>
            <person name="Garbe J."/>
        </authorList>
    </citation>
    <scope>NUCLEOTIDE SEQUENCE</scope>
    <source>
        <strain evidence="2">Duluth1</strain>
        <tissue evidence="2">Whole animal</tissue>
    </source>
</reference>